<evidence type="ECO:0000256" key="5">
    <source>
        <dbReference type="ARBA" id="ARBA00023126"/>
    </source>
</evidence>
<evidence type="ECO:0000256" key="8">
    <source>
        <dbReference type="SAM" id="MobiDB-lite"/>
    </source>
</evidence>
<dbReference type="InterPro" id="IPR006115">
    <property type="entry name" value="6PGDH_NADP-bd"/>
</dbReference>
<comment type="pathway">
    <text evidence="1 6">Carbohydrate degradation; pentose phosphate pathway; D-ribulose 5-phosphate from D-glucose 6-phosphate (oxidative stage): step 3/3.</text>
</comment>
<organism evidence="10 11">
    <name type="scientific">Lachnellula suecica</name>
    <dbReference type="NCBI Taxonomy" id="602035"/>
    <lineage>
        <taxon>Eukaryota</taxon>
        <taxon>Fungi</taxon>
        <taxon>Dikarya</taxon>
        <taxon>Ascomycota</taxon>
        <taxon>Pezizomycotina</taxon>
        <taxon>Leotiomycetes</taxon>
        <taxon>Helotiales</taxon>
        <taxon>Lachnaceae</taxon>
        <taxon>Lachnellula</taxon>
    </lineage>
</organism>
<evidence type="ECO:0000313" key="10">
    <source>
        <dbReference type="EMBL" id="TVY75975.1"/>
    </source>
</evidence>
<name>A0A8T9C3N5_9HELO</name>
<dbReference type="PANTHER" id="PTHR11811">
    <property type="entry name" value="6-PHOSPHOGLUCONATE DEHYDROGENASE"/>
    <property type="match status" value="1"/>
</dbReference>
<keyword evidence="3 6" id="KW-0560">Oxidoreductase</keyword>
<dbReference type="Pfam" id="PF03446">
    <property type="entry name" value="NAD_binding_2"/>
    <property type="match status" value="1"/>
</dbReference>
<evidence type="ECO:0000259" key="9">
    <source>
        <dbReference type="SMART" id="SM01350"/>
    </source>
</evidence>
<dbReference type="Proteomes" id="UP000469558">
    <property type="component" value="Unassembled WGS sequence"/>
</dbReference>
<dbReference type="EC" id="1.1.1.44" evidence="6"/>
<comment type="catalytic activity">
    <reaction evidence="6">
        <text>6-phospho-D-gluconate + NADP(+) = D-ribulose 5-phosphate + CO2 + NADPH</text>
        <dbReference type="Rhea" id="RHEA:10116"/>
        <dbReference type="ChEBI" id="CHEBI:16526"/>
        <dbReference type="ChEBI" id="CHEBI:57783"/>
        <dbReference type="ChEBI" id="CHEBI:58121"/>
        <dbReference type="ChEBI" id="CHEBI:58349"/>
        <dbReference type="ChEBI" id="CHEBI:58759"/>
        <dbReference type="EC" id="1.1.1.44"/>
    </reaction>
</comment>
<keyword evidence="6" id="KW-0521">NADP</keyword>
<keyword evidence="11" id="KW-1185">Reference proteome</keyword>
<feature type="active site" description="Proton acceptor" evidence="7">
    <location>
        <position position="187"/>
    </location>
</feature>
<feature type="region of interest" description="Disordered" evidence="8">
    <location>
        <begin position="488"/>
        <end position="509"/>
    </location>
</feature>
<comment type="subunit">
    <text evidence="6">Homodimer.</text>
</comment>
<dbReference type="InterPro" id="IPR008927">
    <property type="entry name" value="6-PGluconate_DH-like_C_sf"/>
</dbReference>
<feature type="active site" description="Proton donor" evidence="7">
    <location>
        <position position="194"/>
    </location>
</feature>
<dbReference type="GO" id="GO:0050661">
    <property type="term" value="F:NADP binding"/>
    <property type="evidence" value="ECO:0007669"/>
    <property type="project" value="InterPro"/>
</dbReference>
<sequence>MDIKKVAMIGAGSMGGGMALLLAEHGVSVSIQDPSAETVDKLIKSGEEQGIHGKLSKHEDYKDLCESLSSPKVFFFSLPHGTVGDSVVEGLHPYLGKGDIVIDCSNEKWENTQRRQGKLVAQGVYYIGCGVSGGYQAARRGPSMCPGGQDTAMDYVMPLLEKIAAKAADGSPCVAKIGSGGAGHYVKMIHNGIEQDMRTRLTRSSGMMSAISEAWTIMNKHMDIKYDEIGRIFEKWSSEGELENTFLVKIGADICEQRDKKGDHVLADVKDKVVQDIGGSEGTGIWSNTQATSLHVPAPTLSAAHYLRIVSAFRGNREHVKETFHGSFLPSKFTFASSEDQEAFIEDLRKAVYTTCLAAYVQGMSIIDTADKENQWAISYGNIVKIWRAGCIIQSDHISSLLSEIFSPSSKSPHKNHNLLFEPSIVAELKGGFESLKRVVLKGVEGNAVTPSMSATLEYLKYCGNLDLPTSFYEAELDYFGKHMFDSKSQDKGPGKPETGEHHFEWKKA</sequence>
<protein>
    <recommendedName>
        <fullName evidence="6">6-phosphogluconate dehydrogenase, decarboxylating</fullName>
        <ecNumber evidence="6">1.1.1.44</ecNumber>
    </recommendedName>
</protein>
<evidence type="ECO:0000256" key="1">
    <source>
        <dbReference type="ARBA" id="ARBA00004874"/>
    </source>
</evidence>
<dbReference type="AlphaFoldDB" id="A0A8T9C3N5"/>
<evidence type="ECO:0000256" key="6">
    <source>
        <dbReference type="PIRNR" id="PIRNR000109"/>
    </source>
</evidence>
<dbReference type="FunFam" id="3.40.50.720:FF:000634">
    <property type="entry name" value="6-phosphogluconate dehydrogenase, decarboxylating"/>
    <property type="match status" value="1"/>
</dbReference>
<dbReference type="EMBL" id="QGMK01000898">
    <property type="protein sequence ID" value="TVY75975.1"/>
    <property type="molecule type" value="Genomic_DNA"/>
</dbReference>
<gene>
    <name evidence="10" type="ORF">LSUE1_G007871</name>
</gene>
<dbReference type="GO" id="GO:0019521">
    <property type="term" value="P:D-gluconate metabolic process"/>
    <property type="evidence" value="ECO:0007669"/>
    <property type="project" value="UniProtKB-KW"/>
</dbReference>
<dbReference type="InterPro" id="IPR036291">
    <property type="entry name" value="NAD(P)-bd_dom_sf"/>
</dbReference>
<dbReference type="InterPro" id="IPR013328">
    <property type="entry name" value="6PGD_dom2"/>
</dbReference>
<feature type="domain" description="6-phosphogluconate dehydrogenase C-terminal" evidence="9">
    <location>
        <begin position="183"/>
        <end position="507"/>
    </location>
</feature>
<comment type="caution">
    <text evidence="10">The sequence shown here is derived from an EMBL/GenBank/DDBJ whole genome shotgun (WGS) entry which is preliminary data.</text>
</comment>
<dbReference type="PIRSF" id="PIRSF000109">
    <property type="entry name" value="6PGD"/>
    <property type="match status" value="1"/>
</dbReference>
<keyword evidence="5 6" id="KW-0570">Pentose shunt</keyword>
<dbReference type="SUPFAM" id="SSF51735">
    <property type="entry name" value="NAD(P)-binding Rossmann-fold domains"/>
    <property type="match status" value="1"/>
</dbReference>
<evidence type="ECO:0000256" key="2">
    <source>
        <dbReference type="ARBA" id="ARBA00008419"/>
    </source>
</evidence>
<keyword evidence="4" id="KW-0311">Gluconate utilization</keyword>
<comment type="function">
    <text evidence="6">Catalyzes the oxidative decarboxylation of 6-phosphogluconate to ribulose 5-phosphate and CO(2), with concomitant reduction of NADP to NADPH.</text>
</comment>
<accession>A0A8T9C3N5</accession>
<dbReference type="PRINTS" id="PR00076">
    <property type="entry name" value="6PGDHDRGNASE"/>
</dbReference>
<dbReference type="OrthoDB" id="434986at2759"/>
<evidence type="ECO:0000256" key="3">
    <source>
        <dbReference type="ARBA" id="ARBA00023002"/>
    </source>
</evidence>
<proteinExistence type="inferred from homology"/>
<dbReference type="Gene3D" id="3.40.50.720">
    <property type="entry name" value="NAD(P)-binding Rossmann-like Domain"/>
    <property type="match status" value="1"/>
</dbReference>
<dbReference type="Gene3D" id="1.10.1040.10">
    <property type="entry name" value="N-(1-d-carboxylethyl)-l-norvaline Dehydrogenase, domain 2"/>
    <property type="match status" value="1"/>
</dbReference>
<comment type="similarity">
    <text evidence="2 6">Belongs to the 6-phosphogluconate dehydrogenase family.</text>
</comment>
<dbReference type="SMART" id="SM01350">
    <property type="entry name" value="6PGD"/>
    <property type="match status" value="1"/>
</dbReference>
<dbReference type="InterPro" id="IPR006114">
    <property type="entry name" value="6PGDH_C"/>
</dbReference>
<dbReference type="Pfam" id="PF00393">
    <property type="entry name" value="6PGD"/>
    <property type="match status" value="1"/>
</dbReference>
<dbReference type="GO" id="GO:0006098">
    <property type="term" value="P:pentose-phosphate shunt"/>
    <property type="evidence" value="ECO:0007669"/>
    <property type="project" value="UniProtKB-KW"/>
</dbReference>
<dbReference type="GO" id="GO:0004616">
    <property type="term" value="F:phosphogluconate dehydrogenase (decarboxylating) activity"/>
    <property type="evidence" value="ECO:0007669"/>
    <property type="project" value="UniProtKB-EC"/>
</dbReference>
<evidence type="ECO:0000256" key="4">
    <source>
        <dbReference type="ARBA" id="ARBA00023064"/>
    </source>
</evidence>
<dbReference type="SUPFAM" id="SSF48179">
    <property type="entry name" value="6-phosphogluconate dehydrogenase C-terminal domain-like"/>
    <property type="match status" value="1"/>
</dbReference>
<evidence type="ECO:0000256" key="7">
    <source>
        <dbReference type="PIRSR" id="PIRSR000109-1"/>
    </source>
</evidence>
<reference evidence="10 11" key="1">
    <citation type="submission" date="2018-05" db="EMBL/GenBank/DDBJ databases">
        <title>Genome sequencing and assembly of the regulated plant pathogen Lachnellula willkommii and related sister species for the development of diagnostic species identification markers.</title>
        <authorList>
            <person name="Giroux E."/>
            <person name="Bilodeau G."/>
        </authorList>
    </citation>
    <scope>NUCLEOTIDE SEQUENCE [LARGE SCALE GENOMIC DNA]</scope>
    <source>
        <strain evidence="10 11">CBS 268.59</strain>
    </source>
</reference>
<dbReference type="InterPro" id="IPR006113">
    <property type="entry name" value="6PGDH_Gnd/GntZ"/>
</dbReference>
<dbReference type="InterPro" id="IPR006183">
    <property type="entry name" value="Pgluconate_DH"/>
</dbReference>
<evidence type="ECO:0000313" key="11">
    <source>
        <dbReference type="Proteomes" id="UP000469558"/>
    </source>
</evidence>